<dbReference type="PANTHER" id="PTHR43975:SF2">
    <property type="entry name" value="EG:BACR7A4.14 PROTEIN-RELATED"/>
    <property type="match status" value="1"/>
</dbReference>
<dbReference type="PANTHER" id="PTHR43975">
    <property type="entry name" value="ZGC:101858"/>
    <property type="match status" value="1"/>
</dbReference>
<dbReference type="RefSeq" id="WP_185681676.1">
    <property type="nucleotide sequence ID" value="NZ_JACLAU010000001.1"/>
</dbReference>
<gene>
    <name evidence="2" type="ORF">H7F49_00925</name>
</gene>
<dbReference type="Gene3D" id="3.40.50.720">
    <property type="entry name" value="NAD(P)-binding Rossmann-like Domain"/>
    <property type="match status" value="1"/>
</dbReference>
<organism evidence="2 3">
    <name type="scientific">Novosphingobium aerophilum</name>
    <dbReference type="NCBI Taxonomy" id="2839843"/>
    <lineage>
        <taxon>Bacteria</taxon>
        <taxon>Pseudomonadati</taxon>
        <taxon>Pseudomonadota</taxon>
        <taxon>Alphaproteobacteria</taxon>
        <taxon>Sphingomonadales</taxon>
        <taxon>Sphingomonadaceae</taxon>
        <taxon>Novosphingobium</taxon>
    </lineage>
</organism>
<dbReference type="InterPro" id="IPR020904">
    <property type="entry name" value="Sc_DH/Rdtase_CS"/>
</dbReference>
<dbReference type="PRINTS" id="PR00081">
    <property type="entry name" value="GDHRDH"/>
</dbReference>
<comment type="caution">
    <text evidence="2">The sequence shown here is derived from an EMBL/GenBank/DDBJ whole genome shotgun (WGS) entry which is preliminary data.</text>
</comment>
<reference evidence="2 3" key="1">
    <citation type="submission" date="2020-08" db="EMBL/GenBank/DDBJ databases">
        <title>The genome sequence of Novosphingobium flavum 4Y4.</title>
        <authorList>
            <person name="Liu Y."/>
        </authorList>
    </citation>
    <scope>NUCLEOTIDE SEQUENCE [LARGE SCALE GENOMIC DNA]</scope>
    <source>
        <strain evidence="2 3">4Y4</strain>
    </source>
</reference>
<dbReference type="AlphaFoldDB" id="A0A7X1F4M8"/>
<accession>A0A7X1F4M8</accession>
<evidence type="ECO:0000313" key="2">
    <source>
        <dbReference type="EMBL" id="MBC2650263.1"/>
    </source>
</evidence>
<proteinExistence type="inferred from homology"/>
<name>A0A7X1F4M8_9SPHN</name>
<dbReference type="SUPFAM" id="SSF51735">
    <property type="entry name" value="NAD(P)-binding Rossmann-fold domains"/>
    <property type="match status" value="1"/>
</dbReference>
<sequence>MTGTGEFAGKTVLVTGAASGIGRATAIRFAAEGARVTIGDRNVAGLEETAGMMAGAPIVQPYDAVDPASCRALVAAAAGDGLDVVCNIAGILKWGPSETFAVEDFELVLKINTTSVFAVSQAALPHLIRSKGVIVNTASAAGLSGIAYNAAYSASKHAVVGLTKSMAVEFAAKGVRVNAICPGHVETPMTAQVPPMEGDMDWALVMRNAPKLLDGSCSPDDIADLFAFLASDRARKITGATFAVDGGQLAG</sequence>
<dbReference type="InterPro" id="IPR036291">
    <property type="entry name" value="NAD(P)-bd_dom_sf"/>
</dbReference>
<dbReference type="EMBL" id="JACLAU010000001">
    <property type="protein sequence ID" value="MBC2650263.1"/>
    <property type="molecule type" value="Genomic_DNA"/>
</dbReference>
<dbReference type="Proteomes" id="UP000520156">
    <property type="component" value="Unassembled WGS sequence"/>
</dbReference>
<evidence type="ECO:0000256" key="1">
    <source>
        <dbReference type="ARBA" id="ARBA00006484"/>
    </source>
</evidence>
<dbReference type="FunFam" id="3.40.50.720:FF:000084">
    <property type="entry name" value="Short-chain dehydrogenase reductase"/>
    <property type="match status" value="1"/>
</dbReference>
<keyword evidence="3" id="KW-1185">Reference proteome</keyword>
<dbReference type="InterPro" id="IPR002347">
    <property type="entry name" value="SDR_fam"/>
</dbReference>
<dbReference type="PROSITE" id="PS00061">
    <property type="entry name" value="ADH_SHORT"/>
    <property type="match status" value="1"/>
</dbReference>
<comment type="similarity">
    <text evidence="1">Belongs to the short-chain dehydrogenases/reductases (SDR) family.</text>
</comment>
<protein>
    <submittedName>
        <fullName evidence="2">SDR family oxidoreductase</fullName>
    </submittedName>
</protein>
<dbReference type="Pfam" id="PF13561">
    <property type="entry name" value="adh_short_C2"/>
    <property type="match status" value="1"/>
</dbReference>
<dbReference type="CDD" id="cd05233">
    <property type="entry name" value="SDR_c"/>
    <property type="match status" value="1"/>
</dbReference>
<dbReference type="PRINTS" id="PR00080">
    <property type="entry name" value="SDRFAMILY"/>
</dbReference>
<evidence type="ECO:0000313" key="3">
    <source>
        <dbReference type="Proteomes" id="UP000520156"/>
    </source>
</evidence>